<keyword evidence="1" id="KW-1185">Reference proteome</keyword>
<dbReference type="STRING" id="6313.A0A0K0D813"/>
<dbReference type="GO" id="GO:0000139">
    <property type="term" value="C:Golgi membrane"/>
    <property type="evidence" value="ECO:0007669"/>
    <property type="project" value="TreeGrafter"/>
</dbReference>
<dbReference type="GO" id="GO:0017134">
    <property type="term" value="F:fibroblast growth factor binding"/>
    <property type="evidence" value="ECO:0007669"/>
    <property type="project" value="TreeGrafter"/>
</dbReference>
<dbReference type="PANTHER" id="PTHR11884">
    <property type="entry name" value="SELECTIN LIGAND RELATED"/>
    <property type="match status" value="1"/>
</dbReference>
<organism evidence="1 2">
    <name type="scientific">Angiostrongylus cantonensis</name>
    <name type="common">Rat lungworm</name>
    <dbReference type="NCBI Taxonomy" id="6313"/>
    <lineage>
        <taxon>Eukaryota</taxon>
        <taxon>Metazoa</taxon>
        <taxon>Ecdysozoa</taxon>
        <taxon>Nematoda</taxon>
        <taxon>Chromadorea</taxon>
        <taxon>Rhabditida</taxon>
        <taxon>Rhabditina</taxon>
        <taxon>Rhabditomorpha</taxon>
        <taxon>Strongyloidea</taxon>
        <taxon>Metastrongylidae</taxon>
        <taxon>Angiostrongylus</taxon>
    </lineage>
</organism>
<dbReference type="PANTHER" id="PTHR11884:SF1">
    <property type="entry name" value="GOLGI APPARATUS PROTEIN 1"/>
    <property type="match status" value="1"/>
</dbReference>
<proteinExistence type="predicted"/>
<sequence>MSFDACKDDIHRLCVKEGVDLKNDLSIIECLQDAGQTESATLARQCEDLVWQFKLKLTQDERFTNAAKEYCKEEMAKIPGII</sequence>
<reference evidence="2" key="2">
    <citation type="submission" date="2017-02" db="UniProtKB">
        <authorList>
            <consortium name="WormBaseParasite"/>
        </authorList>
    </citation>
    <scope>IDENTIFICATION</scope>
</reference>
<protein>
    <submittedName>
        <fullName evidence="2">Saposin B-type domain-containing protein</fullName>
    </submittedName>
</protein>
<dbReference type="WBParaSite" id="ACAC_0000620801-mRNA-1">
    <property type="protein sequence ID" value="ACAC_0000620801-mRNA-1"/>
    <property type="gene ID" value="ACAC_0000620801"/>
</dbReference>
<dbReference type="Proteomes" id="UP000035642">
    <property type="component" value="Unassembled WGS sequence"/>
</dbReference>
<reference evidence="1" key="1">
    <citation type="submission" date="2012-09" db="EMBL/GenBank/DDBJ databases">
        <authorList>
            <person name="Martin A.A."/>
        </authorList>
    </citation>
    <scope>NUCLEOTIDE SEQUENCE</scope>
</reference>
<dbReference type="AlphaFoldDB" id="A0A0K0D813"/>
<name>A0A0K0D813_ANGCA</name>
<dbReference type="InterPro" id="IPR039728">
    <property type="entry name" value="GLG1"/>
</dbReference>
<accession>A0A0K0D813</accession>
<evidence type="ECO:0000313" key="2">
    <source>
        <dbReference type="WBParaSite" id="ACAC_0000620801-mRNA-1"/>
    </source>
</evidence>
<evidence type="ECO:0000313" key="1">
    <source>
        <dbReference type="Proteomes" id="UP000035642"/>
    </source>
</evidence>